<organism evidence="2 3">
    <name type="scientific">Paenibacillus campinasensis</name>
    <dbReference type="NCBI Taxonomy" id="66347"/>
    <lineage>
        <taxon>Bacteria</taxon>
        <taxon>Bacillati</taxon>
        <taxon>Bacillota</taxon>
        <taxon>Bacilli</taxon>
        <taxon>Bacillales</taxon>
        <taxon>Paenibacillaceae</taxon>
        <taxon>Paenibacillus</taxon>
    </lineage>
</organism>
<keyword evidence="4" id="KW-1185">Reference proteome</keyword>
<sequence length="70" mass="8377">MASGDELIKYITERFVTYMDTPREVRRQEKGKVKEPWTKKWFGMIPFSVSLWKDDIKTRRSGKKHKQSQG</sequence>
<reference evidence="1 4" key="2">
    <citation type="submission" date="2019-11" db="EMBL/GenBank/DDBJ databases">
        <title>Draft genome sequences of five Paenibacillus species of dairy origin.</title>
        <authorList>
            <person name="Olajide A.M."/>
            <person name="Chen S."/>
            <person name="Lapointe G."/>
        </authorList>
    </citation>
    <scope>NUCLEOTIDE SEQUENCE [LARGE SCALE GENOMIC DNA]</scope>
    <source>
        <strain evidence="1 4">3CS1</strain>
    </source>
</reference>
<dbReference type="RefSeq" id="WP_095264210.1">
    <property type="nucleotide sequence ID" value="NZ_NPBY01000020.1"/>
</dbReference>
<evidence type="ECO:0000313" key="4">
    <source>
        <dbReference type="Proteomes" id="UP000435177"/>
    </source>
</evidence>
<dbReference type="Pfam" id="PF14038">
    <property type="entry name" value="YqzE"/>
    <property type="match status" value="1"/>
</dbReference>
<dbReference type="AlphaFoldDB" id="A0A268EZY3"/>
<proteinExistence type="predicted"/>
<dbReference type="Proteomes" id="UP000435177">
    <property type="component" value="Unassembled WGS sequence"/>
</dbReference>
<dbReference type="OrthoDB" id="2691835at2"/>
<dbReference type="InterPro" id="IPR025622">
    <property type="entry name" value="YqzE"/>
</dbReference>
<comment type="caution">
    <text evidence="2">The sequence shown here is derived from an EMBL/GenBank/DDBJ whole genome shotgun (WGS) entry which is preliminary data.</text>
</comment>
<gene>
    <name evidence="2" type="ORF">CHH67_06110</name>
    <name evidence="1" type="ORF">GNP94_09935</name>
</gene>
<evidence type="ECO:0000313" key="2">
    <source>
        <dbReference type="EMBL" id="PAD78634.1"/>
    </source>
</evidence>
<evidence type="ECO:0000313" key="3">
    <source>
        <dbReference type="Proteomes" id="UP000215596"/>
    </source>
</evidence>
<name>A0A268EZY3_9BACL</name>
<evidence type="ECO:0000313" key="1">
    <source>
        <dbReference type="EMBL" id="MUG66333.1"/>
    </source>
</evidence>
<dbReference type="EMBL" id="NPBY01000020">
    <property type="protein sequence ID" value="PAD78634.1"/>
    <property type="molecule type" value="Genomic_DNA"/>
</dbReference>
<dbReference type="Proteomes" id="UP000215596">
    <property type="component" value="Unassembled WGS sequence"/>
</dbReference>
<dbReference type="EMBL" id="WOAA01000006">
    <property type="protein sequence ID" value="MUG66333.1"/>
    <property type="molecule type" value="Genomic_DNA"/>
</dbReference>
<reference evidence="2 3" key="1">
    <citation type="submission" date="2017-07" db="EMBL/GenBank/DDBJ databases">
        <title>Isolation and whole genome analysis of endospore-forming bacteria from heroin.</title>
        <authorList>
            <person name="Kalinowski J."/>
            <person name="Ahrens B."/>
            <person name="Al-Dilaimi A."/>
            <person name="Winkler A."/>
            <person name="Wibberg D."/>
            <person name="Schleenbecker U."/>
            <person name="Ruckert C."/>
            <person name="Wolfel R."/>
            <person name="Grass G."/>
        </authorList>
    </citation>
    <scope>NUCLEOTIDE SEQUENCE [LARGE SCALE GENOMIC DNA]</scope>
    <source>
        <strain evidence="2 3">7537-G1</strain>
    </source>
</reference>
<protein>
    <submittedName>
        <fullName evidence="2">YqzE family protein</fullName>
    </submittedName>
</protein>
<accession>A0A268EZY3</accession>